<accession>A0A310SAK7</accession>
<gene>
    <name evidence="1" type="ORF">WN48_09582</name>
</gene>
<sequence>MERKMAKSLIFPGFRGARSICMEVHNIRNARALISMQIKVANERAQTPHSHAILNTVAGTYLHRARGGGTYVYAGTNTDANLDRYARPPCSPRSLTTAVRS</sequence>
<organism evidence="1 2">
    <name type="scientific">Eufriesea mexicana</name>
    <dbReference type="NCBI Taxonomy" id="516756"/>
    <lineage>
        <taxon>Eukaryota</taxon>
        <taxon>Metazoa</taxon>
        <taxon>Ecdysozoa</taxon>
        <taxon>Arthropoda</taxon>
        <taxon>Hexapoda</taxon>
        <taxon>Insecta</taxon>
        <taxon>Pterygota</taxon>
        <taxon>Neoptera</taxon>
        <taxon>Endopterygota</taxon>
        <taxon>Hymenoptera</taxon>
        <taxon>Apocrita</taxon>
        <taxon>Aculeata</taxon>
        <taxon>Apoidea</taxon>
        <taxon>Anthophila</taxon>
        <taxon>Apidae</taxon>
        <taxon>Eufriesea</taxon>
    </lineage>
</organism>
<dbReference type="Proteomes" id="UP000250275">
    <property type="component" value="Unassembled WGS sequence"/>
</dbReference>
<name>A0A310SAK7_9HYME</name>
<evidence type="ECO:0000313" key="2">
    <source>
        <dbReference type="Proteomes" id="UP000250275"/>
    </source>
</evidence>
<dbReference type="AlphaFoldDB" id="A0A310SAK7"/>
<dbReference type="EMBL" id="KQ766465">
    <property type="protein sequence ID" value="OAD53691.1"/>
    <property type="molecule type" value="Genomic_DNA"/>
</dbReference>
<keyword evidence="2" id="KW-1185">Reference proteome</keyword>
<evidence type="ECO:0000313" key="1">
    <source>
        <dbReference type="EMBL" id="OAD53691.1"/>
    </source>
</evidence>
<reference evidence="1 2" key="1">
    <citation type="submission" date="2015-07" db="EMBL/GenBank/DDBJ databases">
        <title>The genome of Eufriesea mexicana.</title>
        <authorList>
            <person name="Pan H."/>
            <person name="Kapheim K."/>
        </authorList>
    </citation>
    <scope>NUCLEOTIDE SEQUENCE [LARGE SCALE GENOMIC DNA]</scope>
    <source>
        <strain evidence="1">0111107269</strain>
        <tissue evidence="1">Whole body</tissue>
    </source>
</reference>
<protein>
    <submittedName>
        <fullName evidence="1">Uncharacterized protein</fullName>
    </submittedName>
</protein>
<proteinExistence type="predicted"/>